<dbReference type="Gene3D" id="2.60.120.620">
    <property type="entry name" value="q2cbj1_9rhob like domain"/>
    <property type="match status" value="1"/>
</dbReference>
<dbReference type="SUPFAM" id="SSF51197">
    <property type="entry name" value="Clavaminate synthase-like"/>
    <property type="match status" value="1"/>
</dbReference>
<dbReference type="KEGG" id="scy:SCATT_p08990"/>
<dbReference type="PANTHER" id="PTHR20883:SF48">
    <property type="entry name" value="ECTOINE DIOXYGENASE"/>
    <property type="match status" value="1"/>
</dbReference>
<sequence length="270" mass="29685">MRSSDGDGKVRMTASHDTADATDRTVGSTSGERAAFARDGVVRWGRLLTPDQIDALRSSVERAFFRDGHPADGVRDLSERQGRPLDLALLHKINLWRTDEACAAQVARADLADRAEALLGGPVRLYRDHVFYKPPGKGDRSRMVLHQDNRYWHLDPPEAITVWMALDDATVENGCVHYVLGSHRHGRVEHVRPEEGAVMIEARTEQEPVAYPAPAGDALVHSVNTLHGSGPNLSDGPRRAYVVVYVRDGVTMRGEPMTSFPLVGDLVRGG</sequence>
<accession>G8XDE6</accession>
<keyword evidence="2" id="KW-0614">Plasmid</keyword>
<dbReference type="Pfam" id="PF05721">
    <property type="entry name" value="PhyH"/>
    <property type="match status" value="1"/>
</dbReference>
<geneLocation type="plasmid" evidence="2 3">
    <name>pSCATT</name>
</geneLocation>
<dbReference type="EMBL" id="CP003229">
    <property type="protein sequence ID" value="AEW99092.1"/>
    <property type="molecule type" value="Genomic_DNA"/>
</dbReference>
<keyword evidence="3" id="KW-1185">Reference proteome</keyword>
<protein>
    <submittedName>
        <fullName evidence="2">Putative oxigenase</fullName>
    </submittedName>
</protein>
<evidence type="ECO:0000313" key="3">
    <source>
        <dbReference type="Proteomes" id="UP000007842"/>
    </source>
</evidence>
<feature type="region of interest" description="Disordered" evidence="1">
    <location>
        <begin position="1"/>
        <end position="30"/>
    </location>
</feature>
<dbReference type="HOGENOM" id="CLU_048953_6_0_11"/>
<dbReference type="PANTHER" id="PTHR20883">
    <property type="entry name" value="PHYTANOYL-COA DIOXYGENASE DOMAIN CONTAINING 1"/>
    <property type="match status" value="1"/>
</dbReference>
<reference evidence="3" key="1">
    <citation type="submission" date="2011-12" db="EMBL/GenBank/DDBJ databases">
        <title>Complete genome sequence of Streptomyces cattleya strain DSM 46488.</title>
        <authorList>
            <person name="Ou H.-Y."/>
            <person name="Li P."/>
            <person name="Zhao C."/>
            <person name="O'Hagan D."/>
            <person name="Deng Z."/>
        </authorList>
    </citation>
    <scope>NUCLEOTIDE SEQUENCE [LARGE SCALE GENOMIC DNA]</scope>
    <source>
        <strain evidence="3">ATCC 35852 / DSM 46488 / JCM 4925 / NBRC 14057 / NRRL 8057</strain>
        <plasmid evidence="3">Plasmid pSCATT</plasmid>
    </source>
</reference>
<dbReference type="Proteomes" id="UP000007842">
    <property type="component" value="Plasmid pSCATT"/>
</dbReference>
<proteinExistence type="predicted"/>
<dbReference type="PATRIC" id="fig|1003195.29.peg.6693"/>
<evidence type="ECO:0000256" key="1">
    <source>
        <dbReference type="SAM" id="MobiDB-lite"/>
    </source>
</evidence>
<dbReference type="GO" id="GO:0005506">
    <property type="term" value="F:iron ion binding"/>
    <property type="evidence" value="ECO:0007669"/>
    <property type="project" value="UniProtKB-ARBA"/>
</dbReference>
<name>G8XDE6_STREN</name>
<organism evidence="2 3">
    <name type="scientific">Streptantibioticus cattleyicolor (strain ATCC 35852 / DSM 46488 / JCM 4925 / NBRC 14057 / NRRL 8057)</name>
    <name type="common">Streptomyces cattleya</name>
    <dbReference type="NCBI Taxonomy" id="1003195"/>
    <lineage>
        <taxon>Bacteria</taxon>
        <taxon>Bacillati</taxon>
        <taxon>Actinomycetota</taxon>
        <taxon>Actinomycetes</taxon>
        <taxon>Kitasatosporales</taxon>
        <taxon>Streptomycetaceae</taxon>
        <taxon>Streptantibioticus</taxon>
    </lineage>
</organism>
<feature type="compositionally biased region" description="Basic and acidic residues" evidence="1">
    <location>
        <begin position="1"/>
        <end position="10"/>
    </location>
</feature>
<dbReference type="GO" id="GO:0016706">
    <property type="term" value="F:2-oxoglutarate-dependent dioxygenase activity"/>
    <property type="evidence" value="ECO:0007669"/>
    <property type="project" value="UniProtKB-ARBA"/>
</dbReference>
<dbReference type="AlphaFoldDB" id="G8XDE6"/>
<dbReference type="InterPro" id="IPR008775">
    <property type="entry name" value="Phytyl_CoA_dOase-like"/>
</dbReference>
<gene>
    <name evidence="2" type="ordered locus">SCATT_p08990</name>
</gene>
<evidence type="ECO:0000313" key="2">
    <source>
        <dbReference type="EMBL" id="AEW99092.1"/>
    </source>
</evidence>